<evidence type="ECO:0000256" key="1">
    <source>
        <dbReference type="SAM" id="Phobius"/>
    </source>
</evidence>
<evidence type="ECO:0000313" key="3">
    <source>
        <dbReference type="Proteomes" id="UP000736335"/>
    </source>
</evidence>
<organism evidence="2 3">
    <name type="scientific">Thelephora terrestris</name>
    <dbReference type="NCBI Taxonomy" id="56493"/>
    <lineage>
        <taxon>Eukaryota</taxon>
        <taxon>Fungi</taxon>
        <taxon>Dikarya</taxon>
        <taxon>Basidiomycota</taxon>
        <taxon>Agaricomycotina</taxon>
        <taxon>Agaricomycetes</taxon>
        <taxon>Thelephorales</taxon>
        <taxon>Thelephoraceae</taxon>
        <taxon>Thelephora</taxon>
    </lineage>
</organism>
<reference evidence="2" key="1">
    <citation type="journal article" date="2020" name="Nat. Commun.">
        <title>Large-scale genome sequencing of mycorrhizal fungi provides insights into the early evolution of symbiotic traits.</title>
        <authorList>
            <person name="Miyauchi S."/>
            <person name="Kiss E."/>
            <person name="Kuo A."/>
            <person name="Drula E."/>
            <person name="Kohler A."/>
            <person name="Sanchez-Garcia M."/>
            <person name="Morin E."/>
            <person name="Andreopoulos B."/>
            <person name="Barry K.W."/>
            <person name="Bonito G."/>
            <person name="Buee M."/>
            <person name="Carver A."/>
            <person name="Chen C."/>
            <person name="Cichocki N."/>
            <person name="Clum A."/>
            <person name="Culley D."/>
            <person name="Crous P.W."/>
            <person name="Fauchery L."/>
            <person name="Girlanda M."/>
            <person name="Hayes R.D."/>
            <person name="Keri Z."/>
            <person name="LaButti K."/>
            <person name="Lipzen A."/>
            <person name="Lombard V."/>
            <person name="Magnuson J."/>
            <person name="Maillard F."/>
            <person name="Murat C."/>
            <person name="Nolan M."/>
            <person name="Ohm R.A."/>
            <person name="Pangilinan J."/>
            <person name="Pereira M.F."/>
            <person name="Perotto S."/>
            <person name="Peter M."/>
            <person name="Pfister S."/>
            <person name="Riley R."/>
            <person name="Sitrit Y."/>
            <person name="Stielow J.B."/>
            <person name="Szollosi G."/>
            <person name="Zifcakova L."/>
            <person name="Stursova M."/>
            <person name="Spatafora J.W."/>
            <person name="Tedersoo L."/>
            <person name="Vaario L.M."/>
            <person name="Yamada A."/>
            <person name="Yan M."/>
            <person name="Wang P."/>
            <person name="Xu J."/>
            <person name="Bruns T."/>
            <person name="Baldrian P."/>
            <person name="Vilgalys R."/>
            <person name="Dunand C."/>
            <person name="Henrissat B."/>
            <person name="Grigoriev I.V."/>
            <person name="Hibbett D."/>
            <person name="Nagy L.G."/>
            <person name="Martin F.M."/>
        </authorList>
    </citation>
    <scope>NUCLEOTIDE SEQUENCE</scope>
    <source>
        <strain evidence="2">UH-Tt-Lm1</strain>
    </source>
</reference>
<dbReference type="Proteomes" id="UP000736335">
    <property type="component" value="Unassembled WGS sequence"/>
</dbReference>
<name>A0A9P6H3M7_9AGAM</name>
<feature type="transmembrane region" description="Helical" evidence="1">
    <location>
        <begin position="6"/>
        <end position="24"/>
    </location>
</feature>
<dbReference type="EMBL" id="WIUZ02000022">
    <property type="protein sequence ID" value="KAF9778757.1"/>
    <property type="molecule type" value="Genomic_DNA"/>
</dbReference>
<protein>
    <submittedName>
        <fullName evidence="2">Uncharacterized protein</fullName>
    </submittedName>
</protein>
<keyword evidence="1" id="KW-1133">Transmembrane helix</keyword>
<feature type="transmembrane region" description="Helical" evidence="1">
    <location>
        <begin position="31"/>
        <end position="56"/>
    </location>
</feature>
<keyword evidence="1" id="KW-0812">Transmembrane</keyword>
<gene>
    <name evidence="2" type="ORF">BJ322DRAFT_491281</name>
</gene>
<evidence type="ECO:0000313" key="2">
    <source>
        <dbReference type="EMBL" id="KAF9778757.1"/>
    </source>
</evidence>
<dbReference type="OrthoDB" id="3304881at2759"/>
<sequence>MESLPVLLQLALLLFGIGLSVYLWDLDPSAANVVVVVTCFGSAFYGFITIAATTWMGCPFQTPLSVLLPKVLPYEREAPALACPWLGRTIKAFLPQVQWAKGRDLLKKFLKRGFKKFTGRVAAATHASEDPMNDNRYMTLQNPAFWRRDPLFASPVPSDFAPSAGFWLLENSTDFSAAAAVAAVFPEFQWPSHQPSLIALVRLRDTYTECFRAPELIGPARLMALQSAAAYYVLYHTQLIWTISKGLDIEEAKLLSDLPPDLLLHDHRDNWNRDDVFEYLLHNQDHSEPVTSARFLSYIAPYWFCGDSDFTVRCRPIRLHVLYDLVDVLEVSKALTPAAIMDCVLCVGAAMDFPLHPEDLIRADKSDYLQPTFKMVVEHIHGILLARTGRRRHYAVPALKLLLLLAKKTMFPPWALHG</sequence>
<accession>A0A9P6H3M7</accession>
<proteinExistence type="predicted"/>
<keyword evidence="1" id="KW-0472">Membrane</keyword>
<reference evidence="2" key="2">
    <citation type="submission" date="2020-11" db="EMBL/GenBank/DDBJ databases">
        <authorList>
            <consortium name="DOE Joint Genome Institute"/>
            <person name="Kuo A."/>
            <person name="Miyauchi S."/>
            <person name="Kiss E."/>
            <person name="Drula E."/>
            <person name="Kohler A."/>
            <person name="Sanchez-Garcia M."/>
            <person name="Andreopoulos B."/>
            <person name="Barry K.W."/>
            <person name="Bonito G."/>
            <person name="Buee M."/>
            <person name="Carver A."/>
            <person name="Chen C."/>
            <person name="Cichocki N."/>
            <person name="Clum A."/>
            <person name="Culley D."/>
            <person name="Crous P.W."/>
            <person name="Fauchery L."/>
            <person name="Girlanda M."/>
            <person name="Hayes R."/>
            <person name="Keri Z."/>
            <person name="Labutti K."/>
            <person name="Lipzen A."/>
            <person name="Lombard V."/>
            <person name="Magnuson J."/>
            <person name="Maillard F."/>
            <person name="Morin E."/>
            <person name="Murat C."/>
            <person name="Nolan M."/>
            <person name="Ohm R."/>
            <person name="Pangilinan J."/>
            <person name="Pereira M."/>
            <person name="Perotto S."/>
            <person name="Peter M."/>
            <person name="Riley R."/>
            <person name="Sitrit Y."/>
            <person name="Stielow B."/>
            <person name="Szollosi G."/>
            <person name="Zifcakova L."/>
            <person name="Stursova M."/>
            <person name="Spatafora J.W."/>
            <person name="Tedersoo L."/>
            <person name="Vaario L.-M."/>
            <person name="Yamada A."/>
            <person name="Yan M."/>
            <person name="Wang P."/>
            <person name="Xu J."/>
            <person name="Bruns T."/>
            <person name="Baldrian P."/>
            <person name="Vilgalys R."/>
            <person name="Henrissat B."/>
            <person name="Grigoriev I.V."/>
            <person name="Hibbett D."/>
            <person name="Nagy L.G."/>
            <person name="Martin F.M."/>
        </authorList>
    </citation>
    <scope>NUCLEOTIDE SEQUENCE</scope>
    <source>
        <strain evidence="2">UH-Tt-Lm1</strain>
    </source>
</reference>
<comment type="caution">
    <text evidence="2">The sequence shown here is derived from an EMBL/GenBank/DDBJ whole genome shotgun (WGS) entry which is preliminary data.</text>
</comment>
<dbReference type="AlphaFoldDB" id="A0A9P6H3M7"/>
<keyword evidence="3" id="KW-1185">Reference proteome</keyword>